<evidence type="ECO:0000313" key="2">
    <source>
        <dbReference type="EMBL" id="RVU35479.1"/>
    </source>
</evidence>
<evidence type="ECO:0000313" key="3">
    <source>
        <dbReference type="Proteomes" id="UP000283077"/>
    </source>
</evidence>
<feature type="signal peptide" evidence="1">
    <location>
        <begin position="1"/>
        <end position="21"/>
    </location>
</feature>
<dbReference type="OrthoDB" id="9925256at2"/>
<keyword evidence="1" id="KW-0732">Signal</keyword>
<sequence length="111" mass="11933">MKSITTSSVVAFLLLATSSEAQDLSLTDVQDYDVSSGIGCLSQKPVTEKADYYFICRSKVSEEQAWDAAIYRSKVACSSDEISVHFNVSPGVPPENGIFGAQIEVSCGKKT</sequence>
<name>A0A437QLZ8_9GAMM</name>
<gene>
    <name evidence="2" type="ORF">EOE67_13995</name>
</gene>
<proteinExistence type="predicted"/>
<keyword evidence="3" id="KW-1185">Reference proteome</keyword>
<dbReference type="RefSeq" id="WP_127699953.1">
    <property type="nucleotide sequence ID" value="NZ_SACS01000015.1"/>
</dbReference>
<organism evidence="2 3">
    <name type="scientific">Rheinheimera riviphila</name>
    <dbReference type="NCBI Taxonomy" id="1834037"/>
    <lineage>
        <taxon>Bacteria</taxon>
        <taxon>Pseudomonadati</taxon>
        <taxon>Pseudomonadota</taxon>
        <taxon>Gammaproteobacteria</taxon>
        <taxon>Chromatiales</taxon>
        <taxon>Chromatiaceae</taxon>
        <taxon>Rheinheimera</taxon>
    </lineage>
</organism>
<protein>
    <submittedName>
        <fullName evidence="2">Uncharacterized protein</fullName>
    </submittedName>
</protein>
<feature type="chain" id="PRO_5019327675" evidence="1">
    <location>
        <begin position="22"/>
        <end position="111"/>
    </location>
</feature>
<dbReference type="AlphaFoldDB" id="A0A437QLZ8"/>
<reference evidence="2 3" key="1">
    <citation type="submission" date="2019-01" db="EMBL/GenBank/DDBJ databases">
        <authorList>
            <person name="Chen W.-M."/>
        </authorList>
    </citation>
    <scope>NUCLEOTIDE SEQUENCE [LARGE SCALE GENOMIC DNA]</scope>
    <source>
        <strain evidence="2 3">KYPC3</strain>
    </source>
</reference>
<comment type="caution">
    <text evidence="2">The sequence shown here is derived from an EMBL/GenBank/DDBJ whole genome shotgun (WGS) entry which is preliminary data.</text>
</comment>
<accession>A0A437QLZ8</accession>
<dbReference type="Proteomes" id="UP000283077">
    <property type="component" value="Unassembled WGS sequence"/>
</dbReference>
<evidence type="ECO:0000256" key="1">
    <source>
        <dbReference type="SAM" id="SignalP"/>
    </source>
</evidence>
<dbReference type="EMBL" id="SACS01000015">
    <property type="protein sequence ID" value="RVU35479.1"/>
    <property type="molecule type" value="Genomic_DNA"/>
</dbReference>